<organism evidence="2 3">
    <name type="scientific">Batillaria attramentaria</name>
    <dbReference type="NCBI Taxonomy" id="370345"/>
    <lineage>
        <taxon>Eukaryota</taxon>
        <taxon>Metazoa</taxon>
        <taxon>Spiralia</taxon>
        <taxon>Lophotrochozoa</taxon>
        <taxon>Mollusca</taxon>
        <taxon>Gastropoda</taxon>
        <taxon>Caenogastropoda</taxon>
        <taxon>Sorbeoconcha</taxon>
        <taxon>Cerithioidea</taxon>
        <taxon>Batillariidae</taxon>
        <taxon>Batillaria</taxon>
    </lineage>
</organism>
<dbReference type="Proteomes" id="UP001519460">
    <property type="component" value="Unassembled WGS sequence"/>
</dbReference>
<dbReference type="AlphaFoldDB" id="A0ABD0JMH8"/>
<dbReference type="EMBL" id="JACVVK020000389">
    <property type="protein sequence ID" value="KAK7475976.1"/>
    <property type="molecule type" value="Genomic_DNA"/>
</dbReference>
<comment type="caution">
    <text evidence="2">The sequence shown here is derived from an EMBL/GenBank/DDBJ whole genome shotgun (WGS) entry which is preliminary data.</text>
</comment>
<gene>
    <name evidence="2" type="ORF">BaRGS_00032795</name>
</gene>
<proteinExistence type="predicted"/>
<sequence>MHSAFNTAHASPFTVNCHIPPIYCSLSQLDSEHSNTRKRVRSSQTCLSHWPKKPPPLQKNQADFRTRSPDEGIPQTGKGNSTTLSPLLDYLPLARQIMY</sequence>
<accession>A0ABD0JMH8</accession>
<reference evidence="2 3" key="1">
    <citation type="journal article" date="2023" name="Sci. Data">
        <title>Genome assembly of the Korean intertidal mud-creeper Batillaria attramentaria.</title>
        <authorList>
            <person name="Patra A.K."/>
            <person name="Ho P.T."/>
            <person name="Jun S."/>
            <person name="Lee S.J."/>
            <person name="Kim Y."/>
            <person name="Won Y.J."/>
        </authorList>
    </citation>
    <scope>NUCLEOTIDE SEQUENCE [LARGE SCALE GENOMIC DNA]</scope>
    <source>
        <strain evidence="2">Wonlab-2016</strain>
    </source>
</reference>
<protein>
    <submittedName>
        <fullName evidence="2">Uncharacterized protein</fullName>
    </submittedName>
</protein>
<name>A0ABD0JMH8_9CAEN</name>
<evidence type="ECO:0000256" key="1">
    <source>
        <dbReference type="SAM" id="MobiDB-lite"/>
    </source>
</evidence>
<feature type="region of interest" description="Disordered" evidence="1">
    <location>
        <begin position="33"/>
        <end position="84"/>
    </location>
</feature>
<keyword evidence="3" id="KW-1185">Reference proteome</keyword>
<evidence type="ECO:0000313" key="3">
    <source>
        <dbReference type="Proteomes" id="UP001519460"/>
    </source>
</evidence>
<evidence type="ECO:0000313" key="2">
    <source>
        <dbReference type="EMBL" id="KAK7475976.1"/>
    </source>
</evidence>